<protein>
    <submittedName>
        <fullName evidence="2">ATP-binding protein</fullName>
    </submittedName>
</protein>
<evidence type="ECO:0000259" key="1">
    <source>
        <dbReference type="Pfam" id="PF13521"/>
    </source>
</evidence>
<gene>
    <name evidence="2" type="ORF">QW060_12845</name>
</gene>
<dbReference type="Gene3D" id="3.40.50.300">
    <property type="entry name" value="P-loop containing nucleotide triphosphate hydrolases"/>
    <property type="match status" value="1"/>
</dbReference>
<dbReference type="Pfam" id="PF13521">
    <property type="entry name" value="AAA_28"/>
    <property type="match status" value="1"/>
</dbReference>
<dbReference type="InterPro" id="IPR038727">
    <property type="entry name" value="NadR/Ttd14_AAA_dom"/>
</dbReference>
<organism evidence="2 3">
    <name type="scientific">Paenimyroides ceti</name>
    <dbReference type="NCBI Taxonomy" id="395087"/>
    <lineage>
        <taxon>Bacteria</taxon>
        <taxon>Pseudomonadati</taxon>
        <taxon>Bacteroidota</taxon>
        <taxon>Flavobacteriia</taxon>
        <taxon>Flavobacteriales</taxon>
        <taxon>Flavobacteriaceae</taxon>
        <taxon>Paenimyroides</taxon>
    </lineage>
</organism>
<evidence type="ECO:0000313" key="2">
    <source>
        <dbReference type="EMBL" id="MDN3707997.1"/>
    </source>
</evidence>
<evidence type="ECO:0000313" key="3">
    <source>
        <dbReference type="Proteomes" id="UP001242368"/>
    </source>
</evidence>
<dbReference type="Proteomes" id="UP001242368">
    <property type="component" value="Unassembled WGS sequence"/>
</dbReference>
<comment type="caution">
    <text evidence="2">The sequence shown here is derived from an EMBL/GenBank/DDBJ whole genome shotgun (WGS) entry which is preliminary data.</text>
</comment>
<keyword evidence="3" id="KW-1185">Reference proteome</keyword>
<sequence>MDKKIVLLIGGPGSGKTTVLNGLEKLGYTCYPEISREVTAEAQKSGIDQLFLKEPLLFSELLLKGRIKQFKNALTENDEIVFIDRGIPDVVAYLHYIGNDYPELFSAAGKEHTYSKIFILPPWEEIYISDNERYESFEQAQIIHTHLVETYKSYGYDLIEVPKADLDTRINFILSNL</sequence>
<dbReference type="GO" id="GO:0005524">
    <property type="term" value="F:ATP binding"/>
    <property type="evidence" value="ECO:0007669"/>
    <property type="project" value="UniProtKB-KW"/>
</dbReference>
<accession>A0ABT8CWR9</accession>
<keyword evidence="2" id="KW-0067">ATP-binding</keyword>
<dbReference type="RefSeq" id="WP_290364760.1">
    <property type="nucleotide sequence ID" value="NZ_JAUFQU010000001.1"/>
</dbReference>
<keyword evidence="2" id="KW-0547">Nucleotide-binding</keyword>
<proteinExistence type="predicted"/>
<name>A0ABT8CWR9_9FLAO</name>
<dbReference type="SUPFAM" id="SSF52540">
    <property type="entry name" value="P-loop containing nucleoside triphosphate hydrolases"/>
    <property type="match status" value="1"/>
</dbReference>
<feature type="domain" description="NadR/Ttd14 AAA" evidence="1">
    <location>
        <begin position="6"/>
        <end position="169"/>
    </location>
</feature>
<dbReference type="InterPro" id="IPR027417">
    <property type="entry name" value="P-loop_NTPase"/>
</dbReference>
<reference evidence="3" key="1">
    <citation type="journal article" date="2019" name="Int. J. Syst. Evol. Microbiol.">
        <title>The Global Catalogue of Microorganisms (GCM) 10K type strain sequencing project: providing services to taxonomists for standard genome sequencing and annotation.</title>
        <authorList>
            <consortium name="The Broad Institute Genomics Platform"/>
            <consortium name="The Broad Institute Genome Sequencing Center for Infectious Disease"/>
            <person name="Wu L."/>
            <person name="Ma J."/>
        </authorList>
    </citation>
    <scope>NUCLEOTIDE SEQUENCE [LARGE SCALE GENOMIC DNA]</scope>
    <source>
        <strain evidence="3">CECT 7184</strain>
    </source>
</reference>
<dbReference type="EMBL" id="JAUFQU010000001">
    <property type="protein sequence ID" value="MDN3707997.1"/>
    <property type="molecule type" value="Genomic_DNA"/>
</dbReference>